<organism evidence="1 2">
    <name type="scientific">Campylobacter jejuni</name>
    <dbReference type="NCBI Taxonomy" id="197"/>
    <lineage>
        <taxon>Bacteria</taxon>
        <taxon>Pseudomonadati</taxon>
        <taxon>Campylobacterota</taxon>
        <taxon>Epsilonproteobacteria</taxon>
        <taxon>Campylobacterales</taxon>
        <taxon>Campylobacteraceae</taxon>
        <taxon>Campylobacter</taxon>
    </lineage>
</organism>
<reference evidence="1 2" key="1">
    <citation type="journal article" date="2019" name="Appl. Environ. Microbiol.">
        <title>Population genetics and characterization of Campylobacter jejuni isolates in western jackdaws and game birds in Finland.</title>
        <authorList>
            <person name="Kovanen S."/>
            <person name="Rossi M."/>
            <person name="Pohja-Mykra M."/>
            <person name="Nieminen T."/>
            <person name="Raunio-Saarnisto M."/>
            <person name="Sauvala M."/>
            <person name="Fredriksson-Ahomaa M."/>
            <person name="Hanninen M.L."/>
            <person name="Kivisto R."/>
        </authorList>
    </citation>
    <scope>NUCLEOTIDE SEQUENCE [LARGE SCALE GENOMIC DNA]</scope>
    <source>
        <strain evidence="1 2">CB313</strain>
    </source>
</reference>
<proteinExistence type="predicted"/>
<name>A0A431EE72_CAMJU</name>
<dbReference type="AlphaFoldDB" id="A0A431EE72"/>
<accession>A0A431EE72</accession>
<dbReference type="Proteomes" id="UP000288507">
    <property type="component" value="Unassembled WGS sequence"/>
</dbReference>
<dbReference type="EMBL" id="PRBV01000005">
    <property type="protein sequence ID" value="RTJ79555.1"/>
    <property type="molecule type" value="Genomic_DNA"/>
</dbReference>
<sequence length="569" mass="63057">MIFNGNNDRVNSPLCNVVETPTSLIMYGLPYDKKTLAQLSLVPVEISATAWETLAPKAVGLKYTMQCSAMKDKVWSEFGRIIDVDGTPNNLASVQDSGNSNITYTFHGDRVTIYNNESGSYSHKPAPVSISQCVVLGQDANYIYCIYCSYYFSYLWINSYNKNTGVWGSAESLGMSYYTKVRILFKSNEKAYIATSSYAGVSSYGSTTYYGVYMFNSGKITKKGMNPSSLDTAINTGYGTACVSSFDKNKNTYYSTSYSTYATLNAFKIEDDTPVAQSSVNTKWFDDTEEPKIKMKEYFLTRFDGQVDGDNWTTKRNSELNFDSGFQNRQFHVLGENEEFLVVSTFPSGKSGLESNVNMFIAVFKRNNPTTDPLDLTLVDYIRSQDMKDVVAPTSPYMDCYYLGGYKFAIMNSDNLIFINMDKGSGKLSRTIVPFPSLQLIGFDGENRLYVFTTLNNNMDIYNDRVPTSLELSYAAGDNGYVTYPDQPVTKKAVVTTKNLYGAKVKGSYQLTLLGDGGIFTGSSSTTVRGDTGTAGQSEVPIKISKPGMLKVVGKVLYNNELAVIEGEK</sequence>
<comment type="caution">
    <text evidence="1">The sequence shown here is derived from an EMBL/GenBank/DDBJ whole genome shotgun (WGS) entry which is preliminary data.</text>
</comment>
<protein>
    <submittedName>
        <fullName evidence="1">Uncharacterized protein</fullName>
    </submittedName>
</protein>
<dbReference type="RefSeq" id="WP_126232114.1">
    <property type="nucleotide sequence ID" value="NZ_PRBV01000005.1"/>
</dbReference>
<evidence type="ECO:0000313" key="2">
    <source>
        <dbReference type="Proteomes" id="UP000288507"/>
    </source>
</evidence>
<gene>
    <name evidence="1" type="ORF">C3H57_04090</name>
</gene>
<evidence type="ECO:0000313" key="1">
    <source>
        <dbReference type="EMBL" id="RTJ79555.1"/>
    </source>
</evidence>